<evidence type="ECO:0000313" key="2">
    <source>
        <dbReference type="EMBL" id="OGD83843.1"/>
    </source>
</evidence>
<dbReference type="SUPFAM" id="SSF88723">
    <property type="entry name" value="PIN domain-like"/>
    <property type="match status" value="1"/>
</dbReference>
<reference evidence="2 3" key="1">
    <citation type="journal article" date="2016" name="Nat. Commun.">
        <title>Thousands of microbial genomes shed light on interconnected biogeochemical processes in an aquifer system.</title>
        <authorList>
            <person name="Anantharaman K."/>
            <person name="Brown C.T."/>
            <person name="Hug L.A."/>
            <person name="Sharon I."/>
            <person name="Castelle C.J."/>
            <person name="Probst A.J."/>
            <person name="Thomas B.C."/>
            <person name="Singh A."/>
            <person name="Wilkins M.J."/>
            <person name="Karaoz U."/>
            <person name="Brodie E.L."/>
            <person name="Williams K.H."/>
            <person name="Hubbard S.S."/>
            <person name="Banfield J.F."/>
        </authorList>
    </citation>
    <scope>NUCLEOTIDE SEQUENCE [LARGE SCALE GENOMIC DNA]</scope>
</reference>
<proteinExistence type="predicted"/>
<dbReference type="EMBL" id="MFAQ01000007">
    <property type="protein sequence ID" value="OGD83843.1"/>
    <property type="molecule type" value="Genomic_DNA"/>
</dbReference>
<organism evidence="2 3">
    <name type="scientific">Candidatus Collierbacteria bacterium RIFOXYD1_FULL_40_9</name>
    <dbReference type="NCBI Taxonomy" id="1817731"/>
    <lineage>
        <taxon>Bacteria</taxon>
        <taxon>Candidatus Collieribacteriota</taxon>
    </lineage>
</organism>
<protein>
    <recommendedName>
        <fullName evidence="1">PIN domain-containing protein</fullName>
    </recommendedName>
</protein>
<dbReference type="AlphaFoldDB" id="A0A1F5FW56"/>
<dbReference type="InterPro" id="IPR029060">
    <property type="entry name" value="PIN-like_dom_sf"/>
</dbReference>
<dbReference type="Gene3D" id="3.40.50.1010">
    <property type="entry name" value="5'-nuclease"/>
    <property type="match status" value="1"/>
</dbReference>
<feature type="domain" description="PIN" evidence="1">
    <location>
        <begin position="1"/>
        <end position="123"/>
    </location>
</feature>
<evidence type="ECO:0000313" key="3">
    <source>
        <dbReference type="Proteomes" id="UP000179237"/>
    </source>
</evidence>
<dbReference type="Pfam" id="PF01850">
    <property type="entry name" value="PIN"/>
    <property type="match status" value="1"/>
</dbReference>
<sequence>MSCLIDTNVWIRYFAKDDLRQFEECDRFFDQVEMGSVAPYVSNVTLMEILYTLKSYYGFSKEKIAHYLKTIMGTRNLVILEKTNSRLAFEKTIKVGVKYTDCLIAGQLKRNMVLVSFDRDFDRLVPGIRKEPGDLVK</sequence>
<dbReference type="Proteomes" id="UP000179237">
    <property type="component" value="Unassembled WGS sequence"/>
</dbReference>
<dbReference type="InterPro" id="IPR002716">
    <property type="entry name" value="PIN_dom"/>
</dbReference>
<comment type="caution">
    <text evidence="2">The sequence shown here is derived from an EMBL/GenBank/DDBJ whole genome shotgun (WGS) entry which is preliminary data.</text>
</comment>
<dbReference type="InterPro" id="IPR052106">
    <property type="entry name" value="PINc/VapC_TA"/>
</dbReference>
<evidence type="ECO:0000259" key="1">
    <source>
        <dbReference type="SMART" id="SM00670"/>
    </source>
</evidence>
<name>A0A1F5FW56_9BACT</name>
<dbReference type="SMART" id="SM00670">
    <property type="entry name" value="PINc"/>
    <property type="match status" value="1"/>
</dbReference>
<dbReference type="PANTHER" id="PTHR38826">
    <property type="entry name" value="RIBONUCLEASE VAPC13"/>
    <property type="match status" value="1"/>
</dbReference>
<accession>A0A1F5FW56</accession>
<dbReference type="PANTHER" id="PTHR38826:SF5">
    <property type="entry name" value="RIBONUCLEASE VAPC13"/>
    <property type="match status" value="1"/>
</dbReference>
<gene>
    <name evidence="2" type="ORF">A2572_02645</name>
</gene>